<evidence type="ECO:0000259" key="2">
    <source>
        <dbReference type="Pfam" id="PF07853"/>
    </source>
</evidence>
<feature type="domain" description="DUF1648" evidence="2">
    <location>
        <begin position="149"/>
        <end position="197"/>
    </location>
</feature>
<accession>A0A916ZDH2</accession>
<evidence type="ECO:0000313" key="5">
    <source>
        <dbReference type="Proteomes" id="UP000612456"/>
    </source>
</evidence>
<evidence type="ECO:0000313" key="4">
    <source>
        <dbReference type="EMBL" id="GGD87806.1"/>
    </source>
</evidence>
<feature type="transmembrane region" description="Helical" evidence="1">
    <location>
        <begin position="143"/>
        <end position="162"/>
    </location>
</feature>
<organism evidence="4 5">
    <name type="scientific">Paenibacillus nasutitermitis</name>
    <dbReference type="NCBI Taxonomy" id="1652958"/>
    <lineage>
        <taxon>Bacteria</taxon>
        <taxon>Bacillati</taxon>
        <taxon>Bacillota</taxon>
        <taxon>Bacilli</taxon>
        <taxon>Bacillales</taxon>
        <taxon>Paenibacillaceae</taxon>
        <taxon>Paenibacillus</taxon>
    </lineage>
</organism>
<evidence type="ECO:0000256" key="1">
    <source>
        <dbReference type="SAM" id="Phobius"/>
    </source>
</evidence>
<feature type="transmembrane region" description="Helical" evidence="1">
    <location>
        <begin position="84"/>
        <end position="105"/>
    </location>
</feature>
<feature type="transmembrane region" description="Helical" evidence="1">
    <location>
        <begin position="186"/>
        <end position="206"/>
    </location>
</feature>
<keyword evidence="1" id="KW-1133">Transmembrane helix</keyword>
<dbReference type="PANTHER" id="PTHR37810:SF9">
    <property type="entry name" value="MEMBRANE PROTEIN"/>
    <property type="match status" value="1"/>
</dbReference>
<feature type="transmembrane region" description="Helical" evidence="1">
    <location>
        <begin position="240"/>
        <end position="261"/>
    </location>
</feature>
<dbReference type="Pfam" id="PF19124">
    <property type="entry name" value="DUF5808"/>
    <property type="match status" value="1"/>
</dbReference>
<dbReference type="AlphaFoldDB" id="A0A916ZDH2"/>
<dbReference type="InterPro" id="IPR043831">
    <property type="entry name" value="DUF5808"/>
</dbReference>
<protein>
    <submittedName>
        <fullName evidence="4">Membrane protein</fullName>
    </submittedName>
</protein>
<name>A0A916ZDH2_9BACL</name>
<comment type="caution">
    <text evidence="4">The sequence shown here is derived from an EMBL/GenBank/DDBJ whole genome shotgun (WGS) entry which is preliminary data.</text>
</comment>
<dbReference type="GO" id="GO:0009636">
    <property type="term" value="P:response to toxic substance"/>
    <property type="evidence" value="ECO:0007669"/>
    <property type="project" value="TreeGrafter"/>
</dbReference>
<dbReference type="RefSeq" id="WP_188996706.1">
    <property type="nucleotide sequence ID" value="NZ_BMHP01000004.1"/>
</dbReference>
<evidence type="ECO:0000259" key="3">
    <source>
        <dbReference type="Pfam" id="PF19124"/>
    </source>
</evidence>
<keyword evidence="1" id="KW-0472">Membrane</keyword>
<keyword evidence="1" id="KW-0812">Transmembrane</keyword>
<gene>
    <name evidence="4" type="ORF">GCM10010911_52830</name>
</gene>
<feature type="transmembrane region" description="Helical" evidence="1">
    <location>
        <begin position="56"/>
        <end position="78"/>
    </location>
</feature>
<reference evidence="4" key="1">
    <citation type="journal article" date="2014" name="Int. J. Syst. Evol. Microbiol.">
        <title>Complete genome sequence of Corynebacterium casei LMG S-19264T (=DSM 44701T), isolated from a smear-ripened cheese.</title>
        <authorList>
            <consortium name="US DOE Joint Genome Institute (JGI-PGF)"/>
            <person name="Walter F."/>
            <person name="Albersmeier A."/>
            <person name="Kalinowski J."/>
            <person name="Ruckert C."/>
        </authorList>
    </citation>
    <scope>NUCLEOTIDE SEQUENCE</scope>
    <source>
        <strain evidence="4">CGMCC 1.15178</strain>
    </source>
</reference>
<dbReference type="PANTHER" id="PTHR37810">
    <property type="entry name" value="IMMUNITY PROTEIN SDPI"/>
    <property type="match status" value="1"/>
</dbReference>
<sequence>MDQMWGIWIFSIVMFLTMGAVFIFIPLASSRSLLFGVYVPEQYREDQAVREARGSYLAMAAIVMLCAAAVGGIVGWWRGEMSETVLLAATLVQIIGFVLAHAAGYRKALRFKQEKGWEAQLPQSKRVANLNFRKQPLTISNRWYLIPLLIVVISVVAAVIRWDSIPDIITTHYNARFEADGFSEKGFGSVFMLNMIQLLMIGLFLFTSFTIRTAKQQLDPAKPDESMMKQQKFRRSNSQFLYFLCLFIIVLFSYIQASMFYGWSEDMLNKITVFLPIVLIGSCIGFMVVLRKKGLDQQSSAAVSEDHHWKGGGIIYYNPDDPSIMVDKRLGVGWTMNMAHPVSWVVLGGILLLPVIIITISAIFG</sequence>
<dbReference type="Proteomes" id="UP000612456">
    <property type="component" value="Unassembled WGS sequence"/>
</dbReference>
<dbReference type="EMBL" id="BMHP01000004">
    <property type="protein sequence ID" value="GGD87806.1"/>
    <property type="molecule type" value="Genomic_DNA"/>
</dbReference>
<keyword evidence="5" id="KW-1185">Reference proteome</keyword>
<feature type="transmembrane region" description="Helical" evidence="1">
    <location>
        <begin position="6"/>
        <end position="25"/>
    </location>
</feature>
<reference evidence="4" key="2">
    <citation type="submission" date="2020-09" db="EMBL/GenBank/DDBJ databases">
        <authorList>
            <person name="Sun Q."/>
            <person name="Zhou Y."/>
        </authorList>
    </citation>
    <scope>NUCLEOTIDE SEQUENCE</scope>
    <source>
        <strain evidence="4">CGMCC 1.15178</strain>
    </source>
</reference>
<feature type="domain" description="DUF5808" evidence="3">
    <location>
        <begin position="319"/>
        <end position="344"/>
    </location>
</feature>
<dbReference type="InterPro" id="IPR012867">
    <property type="entry name" value="DUF1648"/>
</dbReference>
<proteinExistence type="predicted"/>
<dbReference type="Pfam" id="PF07853">
    <property type="entry name" value="DUF1648"/>
    <property type="match status" value="1"/>
</dbReference>
<feature type="transmembrane region" description="Helical" evidence="1">
    <location>
        <begin position="344"/>
        <end position="364"/>
    </location>
</feature>
<feature type="transmembrane region" description="Helical" evidence="1">
    <location>
        <begin position="273"/>
        <end position="290"/>
    </location>
</feature>